<dbReference type="Proteomes" id="UP000790377">
    <property type="component" value="Unassembled WGS sequence"/>
</dbReference>
<sequence>MAVLIVLSPRLPVLPLPALNYRQGLDIVLSTQAVQNTPALPSLASASSPQVSDNAMTDFNGDSLTVILAPSHMVPHIVIDITSVSIYHRGLYCPSISCGGPLFSQEGAVLVIQHPACPSFGFDLAVIASFRDTPHPLLAIDFTVLPSRVEAHCFTSRNLRLIQAPCPTFPFPKLSGDSPIPALLACSRQLTSSTFPISLIESCVDL</sequence>
<comment type="caution">
    <text evidence="1">The sequence shown here is derived from an EMBL/GenBank/DDBJ whole genome shotgun (WGS) entry which is preliminary data.</text>
</comment>
<reference evidence="1" key="1">
    <citation type="journal article" date="2021" name="New Phytol.">
        <title>Evolutionary innovations through gain and loss of genes in the ectomycorrhizal Boletales.</title>
        <authorList>
            <person name="Wu G."/>
            <person name="Miyauchi S."/>
            <person name="Morin E."/>
            <person name="Kuo A."/>
            <person name="Drula E."/>
            <person name="Varga T."/>
            <person name="Kohler A."/>
            <person name="Feng B."/>
            <person name="Cao Y."/>
            <person name="Lipzen A."/>
            <person name="Daum C."/>
            <person name="Hundley H."/>
            <person name="Pangilinan J."/>
            <person name="Johnson J."/>
            <person name="Barry K."/>
            <person name="LaButti K."/>
            <person name="Ng V."/>
            <person name="Ahrendt S."/>
            <person name="Min B."/>
            <person name="Choi I.G."/>
            <person name="Park H."/>
            <person name="Plett J.M."/>
            <person name="Magnuson J."/>
            <person name="Spatafora J.W."/>
            <person name="Nagy L.G."/>
            <person name="Henrissat B."/>
            <person name="Grigoriev I.V."/>
            <person name="Yang Z.L."/>
            <person name="Xu J."/>
            <person name="Martin F.M."/>
        </authorList>
    </citation>
    <scope>NUCLEOTIDE SEQUENCE</scope>
    <source>
        <strain evidence="1">ATCC 28755</strain>
    </source>
</reference>
<accession>A0ACB8A2K8</accession>
<evidence type="ECO:0000313" key="1">
    <source>
        <dbReference type="EMBL" id="KAH7907424.1"/>
    </source>
</evidence>
<keyword evidence="2" id="KW-1185">Reference proteome</keyword>
<dbReference type="EMBL" id="MU267906">
    <property type="protein sequence ID" value="KAH7907424.1"/>
    <property type="molecule type" value="Genomic_DNA"/>
</dbReference>
<protein>
    <submittedName>
        <fullName evidence="1">Uncharacterized protein</fullName>
    </submittedName>
</protein>
<evidence type="ECO:0000313" key="2">
    <source>
        <dbReference type="Proteomes" id="UP000790377"/>
    </source>
</evidence>
<gene>
    <name evidence="1" type="ORF">BJ138DRAFT_500107</name>
</gene>
<name>A0ACB8A2K8_9AGAM</name>
<organism evidence="1 2">
    <name type="scientific">Hygrophoropsis aurantiaca</name>
    <dbReference type="NCBI Taxonomy" id="72124"/>
    <lineage>
        <taxon>Eukaryota</taxon>
        <taxon>Fungi</taxon>
        <taxon>Dikarya</taxon>
        <taxon>Basidiomycota</taxon>
        <taxon>Agaricomycotina</taxon>
        <taxon>Agaricomycetes</taxon>
        <taxon>Agaricomycetidae</taxon>
        <taxon>Boletales</taxon>
        <taxon>Coniophorineae</taxon>
        <taxon>Hygrophoropsidaceae</taxon>
        <taxon>Hygrophoropsis</taxon>
    </lineage>
</organism>
<proteinExistence type="predicted"/>